<proteinExistence type="predicted"/>
<feature type="domain" description="Spore protein YkvP/CgeB glycosyl transferase-like" evidence="1">
    <location>
        <begin position="184"/>
        <end position="335"/>
    </location>
</feature>
<gene>
    <name evidence="2" type="ordered locus">Halha_2385</name>
</gene>
<protein>
    <recommendedName>
        <fullName evidence="1">Spore protein YkvP/CgeB glycosyl transferase-like domain-containing protein</fullName>
    </recommendedName>
</protein>
<reference evidence="3" key="1">
    <citation type="submission" date="2012-02" db="EMBL/GenBank/DDBJ databases">
        <title>The complete genome of Halobacteroides halobius DSM 5150.</title>
        <authorList>
            <person name="Lucas S."/>
            <person name="Copeland A."/>
            <person name="Lapidus A."/>
            <person name="Glavina del Rio T."/>
            <person name="Dalin E."/>
            <person name="Tice H."/>
            <person name="Bruce D."/>
            <person name="Goodwin L."/>
            <person name="Pitluck S."/>
            <person name="Peters L."/>
            <person name="Mikhailova N."/>
            <person name="Gu W."/>
            <person name="Kyrpides N."/>
            <person name="Mavromatis K."/>
            <person name="Ivanova N."/>
            <person name="Brettin T."/>
            <person name="Detter J.C."/>
            <person name="Han C."/>
            <person name="Larimer F."/>
            <person name="Land M."/>
            <person name="Hauser L."/>
            <person name="Markowitz V."/>
            <person name="Cheng J.-F."/>
            <person name="Hugenholtz P."/>
            <person name="Woyke T."/>
            <person name="Wu D."/>
            <person name="Tindall B."/>
            <person name="Pomrenke H."/>
            <person name="Brambilla E."/>
            <person name="Klenk H.-P."/>
            <person name="Eisen J.A."/>
        </authorList>
    </citation>
    <scope>NUCLEOTIDE SEQUENCE [LARGE SCALE GENOMIC DNA]</scope>
    <source>
        <strain evidence="3">ATCC 35273 / DSM 5150 / MD-1</strain>
    </source>
</reference>
<dbReference type="HOGENOM" id="CLU_070309_0_0_9"/>
<organism evidence="2 3">
    <name type="scientific">Halobacteroides halobius (strain ATCC 35273 / DSM 5150 / MD-1)</name>
    <dbReference type="NCBI Taxonomy" id="748449"/>
    <lineage>
        <taxon>Bacteria</taxon>
        <taxon>Bacillati</taxon>
        <taxon>Bacillota</taxon>
        <taxon>Clostridia</taxon>
        <taxon>Halanaerobiales</taxon>
        <taxon>Halobacteroidaceae</taxon>
        <taxon>Halobacteroides</taxon>
    </lineage>
</organism>
<dbReference type="SUPFAM" id="SSF53756">
    <property type="entry name" value="UDP-Glycosyltransferase/glycogen phosphorylase"/>
    <property type="match status" value="1"/>
</dbReference>
<dbReference type="OrthoDB" id="7019976at2"/>
<dbReference type="EMBL" id="CP003359">
    <property type="protein sequence ID" value="AGB42259.1"/>
    <property type="molecule type" value="Genomic_DNA"/>
</dbReference>
<dbReference type="KEGG" id="hhl:Halha_2385"/>
<name>L0KD03_HALHC</name>
<dbReference type="Gene3D" id="3.40.50.2000">
    <property type="entry name" value="Glycogen Phosphorylase B"/>
    <property type="match status" value="1"/>
</dbReference>
<dbReference type="AlphaFoldDB" id="L0KD03"/>
<evidence type="ECO:0000313" key="2">
    <source>
        <dbReference type="EMBL" id="AGB42259.1"/>
    </source>
</evidence>
<dbReference type="STRING" id="748449.Halha_2385"/>
<accession>L0KD03</accession>
<dbReference type="RefSeq" id="WP_015327973.1">
    <property type="nucleotide sequence ID" value="NC_019978.1"/>
</dbReference>
<evidence type="ECO:0000313" key="3">
    <source>
        <dbReference type="Proteomes" id="UP000010880"/>
    </source>
</evidence>
<dbReference type="Pfam" id="PF13524">
    <property type="entry name" value="Glyco_trans_1_2"/>
    <property type="match status" value="1"/>
</dbReference>
<dbReference type="InterPro" id="IPR055259">
    <property type="entry name" value="YkvP/CgeB_Glyco_trans-like"/>
</dbReference>
<keyword evidence="3" id="KW-1185">Reference proteome</keyword>
<sequence length="340" mass="40913">MKRKVLIIGPKFYNYNKSVGKAFQRLGWQTEIIDFFEEYPPGLKNKILCGALSEIFKIKYFVRKYDKTINEYILDIYRDFEPEIVFVIKGHKLYPKTIKEMKGSKVVLWMMDSIYRVPETYKNLDLYDYKFMFEKSDVNKLEKEGFCSYFLPLALDSEIYYPIDKKEDIDILFVGSLYPERLEVLDKLINDFPKFNIKIYGKYTNWRRPNSYINYYLKKYDHYFMNKNILPKKVNELYSRSKLIINIHHNQSQYGCNPKVFEILGTKSCQLVDNNKFVRQNFSQEEIVTYFSYNDLKEKIKKYLVDSELRSSISEEGYEKVKKNHNFNRRIQKVISIINS</sequence>
<dbReference type="eggNOG" id="COG4641">
    <property type="taxonomic scope" value="Bacteria"/>
</dbReference>
<dbReference type="Proteomes" id="UP000010880">
    <property type="component" value="Chromosome"/>
</dbReference>
<evidence type="ECO:0000259" key="1">
    <source>
        <dbReference type="Pfam" id="PF13524"/>
    </source>
</evidence>